<proteinExistence type="predicted"/>
<dbReference type="EMBL" id="FNXB01000002">
    <property type="protein sequence ID" value="SEH48408.1"/>
    <property type="molecule type" value="Genomic_DNA"/>
</dbReference>
<dbReference type="Proteomes" id="UP000198939">
    <property type="component" value="Unassembled WGS sequence"/>
</dbReference>
<evidence type="ECO:0000313" key="1">
    <source>
        <dbReference type="EMBL" id="SEH48408.1"/>
    </source>
</evidence>
<keyword evidence="4" id="KW-1185">Reference proteome</keyword>
<evidence type="ECO:0000313" key="4">
    <source>
        <dbReference type="Proteomes" id="UP000198939"/>
    </source>
</evidence>
<protein>
    <submittedName>
        <fullName evidence="1">Uncharacterized protein</fullName>
    </submittedName>
</protein>
<evidence type="ECO:0000313" key="3">
    <source>
        <dbReference type="Proteomes" id="UP000183063"/>
    </source>
</evidence>
<dbReference type="Proteomes" id="UP000183063">
    <property type="component" value="Unassembled WGS sequence"/>
</dbReference>
<sequence>MAMPGPTETMGLVELAGKEKEQQQGLLDYLSSQVAMGRVGRAEEIAPHFI</sequence>
<gene>
    <name evidence="1" type="ORF">RTCCBAU85039_0661</name>
    <name evidence="2" type="ORF">SAMN05216228_1001213</name>
</gene>
<name>A0A1H8CNA4_9HYPH</name>
<reference evidence="1" key="2">
    <citation type="submission" date="2016-10" db="EMBL/GenBank/DDBJ databases">
        <authorList>
            <person name="de Groot N.N."/>
        </authorList>
    </citation>
    <scope>NUCLEOTIDE SEQUENCE [LARGE SCALE GENOMIC DNA]</scope>
    <source>
        <strain evidence="1">CCBAU85039</strain>
    </source>
</reference>
<reference evidence="3" key="1">
    <citation type="submission" date="2016-10" db="EMBL/GenBank/DDBJ databases">
        <authorList>
            <person name="Wibberg D."/>
        </authorList>
    </citation>
    <scope>NUCLEOTIDE SEQUENCE [LARGE SCALE GENOMIC DNA]</scope>
</reference>
<reference evidence="2 4" key="3">
    <citation type="submission" date="2016-10" db="EMBL/GenBank/DDBJ databases">
        <authorList>
            <person name="Varghese N."/>
            <person name="Submissions S."/>
        </authorList>
    </citation>
    <scope>NUCLEOTIDE SEQUENCE [LARGE SCALE GENOMIC DNA]</scope>
    <source>
        <strain evidence="2 4">CGMCC 1.7071</strain>
    </source>
</reference>
<evidence type="ECO:0000313" key="2">
    <source>
        <dbReference type="EMBL" id="SEM95934.1"/>
    </source>
</evidence>
<organism evidence="1 3">
    <name type="scientific">Rhizobium tibeticum</name>
    <dbReference type="NCBI Taxonomy" id="501024"/>
    <lineage>
        <taxon>Bacteria</taxon>
        <taxon>Pseudomonadati</taxon>
        <taxon>Pseudomonadota</taxon>
        <taxon>Alphaproteobacteria</taxon>
        <taxon>Hyphomicrobiales</taxon>
        <taxon>Rhizobiaceae</taxon>
        <taxon>Rhizobium/Agrobacterium group</taxon>
        <taxon>Rhizobium</taxon>
    </lineage>
</organism>
<dbReference type="EMBL" id="FOCV01000001">
    <property type="protein sequence ID" value="SEM95934.1"/>
    <property type="molecule type" value="Genomic_DNA"/>
</dbReference>
<dbReference type="AlphaFoldDB" id="A0A1H8CNA4"/>
<dbReference type="STRING" id="501024.RTCCBAU85039_0661"/>
<accession>A0A1H8CNA4</accession>